<keyword evidence="1" id="KW-0802">TPR repeat</keyword>
<dbReference type="InterPro" id="IPR019734">
    <property type="entry name" value="TPR_rpt"/>
</dbReference>
<reference evidence="2" key="1">
    <citation type="submission" date="2021-02" db="EMBL/GenBank/DDBJ databases">
        <authorList>
            <person name="Nowell W R."/>
        </authorList>
    </citation>
    <scope>NUCLEOTIDE SEQUENCE</scope>
</reference>
<dbReference type="EMBL" id="CAJOBP010033262">
    <property type="protein sequence ID" value="CAF4686216.1"/>
    <property type="molecule type" value="Genomic_DNA"/>
</dbReference>
<comment type="caution">
    <text evidence="2">The sequence shown here is derived from an EMBL/GenBank/DDBJ whole genome shotgun (WGS) entry which is preliminary data.</text>
</comment>
<dbReference type="Proteomes" id="UP000663873">
    <property type="component" value="Unassembled WGS sequence"/>
</dbReference>
<keyword evidence="3" id="KW-1185">Reference proteome</keyword>
<dbReference type="Gene3D" id="1.25.40.10">
    <property type="entry name" value="Tetratricopeptide repeat domain"/>
    <property type="match status" value="1"/>
</dbReference>
<evidence type="ECO:0008006" key="4">
    <source>
        <dbReference type="Google" id="ProtNLM"/>
    </source>
</evidence>
<sequence>MGVLYWKDANSKLARQYFEAALQQKGSDDELATVLNSYGRFEFGLGNIEQAHNYLQQAVQVAKDDDLLSDCTINLSMIRRHV</sequence>
<dbReference type="Pfam" id="PF13424">
    <property type="entry name" value="TPR_12"/>
    <property type="match status" value="1"/>
</dbReference>
<dbReference type="SUPFAM" id="SSF48452">
    <property type="entry name" value="TPR-like"/>
    <property type="match status" value="1"/>
</dbReference>
<protein>
    <recommendedName>
        <fullName evidence="4">Tetratricopeptide repeat protein</fullName>
    </recommendedName>
</protein>
<accession>A0A821HSR3</accession>
<evidence type="ECO:0000313" key="2">
    <source>
        <dbReference type="EMBL" id="CAF4686216.1"/>
    </source>
</evidence>
<evidence type="ECO:0000256" key="1">
    <source>
        <dbReference type="PROSITE-ProRule" id="PRU00339"/>
    </source>
</evidence>
<dbReference type="PROSITE" id="PS50005">
    <property type="entry name" value="TPR"/>
    <property type="match status" value="1"/>
</dbReference>
<proteinExistence type="predicted"/>
<organism evidence="2 3">
    <name type="scientific">Rotaria socialis</name>
    <dbReference type="NCBI Taxonomy" id="392032"/>
    <lineage>
        <taxon>Eukaryota</taxon>
        <taxon>Metazoa</taxon>
        <taxon>Spiralia</taxon>
        <taxon>Gnathifera</taxon>
        <taxon>Rotifera</taxon>
        <taxon>Eurotatoria</taxon>
        <taxon>Bdelloidea</taxon>
        <taxon>Philodinida</taxon>
        <taxon>Philodinidae</taxon>
        <taxon>Rotaria</taxon>
    </lineage>
</organism>
<dbReference type="InterPro" id="IPR011990">
    <property type="entry name" value="TPR-like_helical_dom_sf"/>
</dbReference>
<name>A0A821HSR3_9BILA</name>
<gene>
    <name evidence="2" type="ORF">UJA718_LOCUS35509</name>
</gene>
<evidence type="ECO:0000313" key="3">
    <source>
        <dbReference type="Proteomes" id="UP000663873"/>
    </source>
</evidence>
<dbReference type="AlphaFoldDB" id="A0A821HSR3"/>
<feature type="repeat" description="TPR" evidence="1">
    <location>
        <begin position="32"/>
        <end position="65"/>
    </location>
</feature>